<keyword evidence="1" id="KW-0812">Transmembrane</keyword>
<dbReference type="EMBL" id="JBHTEC010000001">
    <property type="protein sequence ID" value="MFD0287534.1"/>
    <property type="molecule type" value="Genomic_DNA"/>
</dbReference>
<evidence type="ECO:0000256" key="1">
    <source>
        <dbReference type="SAM" id="Phobius"/>
    </source>
</evidence>
<accession>A0ABW2VXD3</accession>
<dbReference type="InterPro" id="IPR021994">
    <property type="entry name" value="DUF3592"/>
</dbReference>
<feature type="transmembrane region" description="Helical" evidence="1">
    <location>
        <begin position="156"/>
        <end position="178"/>
    </location>
</feature>
<feature type="transmembrane region" description="Helical" evidence="1">
    <location>
        <begin position="44"/>
        <end position="65"/>
    </location>
</feature>
<keyword evidence="1" id="KW-0472">Membrane</keyword>
<dbReference type="Proteomes" id="UP001596957">
    <property type="component" value="Unassembled WGS sequence"/>
</dbReference>
<dbReference type="Pfam" id="PF12158">
    <property type="entry name" value="DUF3592"/>
    <property type="match status" value="1"/>
</dbReference>
<keyword evidence="1" id="KW-1133">Transmembrane helix</keyword>
<protein>
    <submittedName>
        <fullName evidence="3">DUF3592 domain-containing protein</fullName>
    </submittedName>
</protein>
<keyword evidence="4" id="KW-1185">Reference proteome</keyword>
<organism evidence="3 4">
    <name type="scientific">Streptomyces lutosisoli</name>
    <dbReference type="NCBI Taxonomy" id="2665721"/>
    <lineage>
        <taxon>Bacteria</taxon>
        <taxon>Bacillati</taxon>
        <taxon>Actinomycetota</taxon>
        <taxon>Actinomycetes</taxon>
        <taxon>Kitasatosporales</taxon>
        <taxon>Streptomycetaceae</taxon>
        <taxon>Streptomyces</taxon>
    </lineage>
</organism>
<evidence type="ECO:0000259" key="2">
    <source>
        <dbReference type="Pfam" id="PF12158"/>
    </source>
</evidence>
<sequence length="180" mass="20338">MRNWEKSLSVLEALRERGQAGCHSRPTRNRHPRARVAPHMEREWLFLLIPLTIGAVFLSFGVYGLRRARALRRTGVTAQGWIVRHDVRRDDEGATFYHPVAAWTTRDGRECEYASRFGRGSVAGGFGVGTVVMVRYDPEDPRRFAIQGWDIAAIDMLFTVLGSVFTVGTLVVLLVRLLTL</sequence>
<reference evidence="4" key="1">
    <citation type="journal article" date="2019" name="Int. J. Syst. Evol. Microbiol.">
        <title>The Global Catalogue of Microorganisms (GCM) 10K type strain sequencing project: providing services to taxonomists for standard genome sequencing and annotation.</title>
        <authorList>
            <consortium name="The Broad Institute Genomics Platform"/>
            <consortium name="The Broad Institute Genome Sequencing Center for Infectious Disease"/>
            <person name="Wu L."/>
            <person name="Ma J."/>
        </authorList>
    </citation>
    <scope>NUCLEOTIDE SEQUENCE [LARGE SCALE GENOMIC DNA]</scope>
    <source>
        <strain evidence="4">CGMCC 4.7198</strain>
    </source>
</reference>
<proteinExistence type="predicted"/>
<dbReference type="RefSeq" id="WP_381263919.1">
    <property type="nucleotide sequence ID" value="NZ_JBHTBI010000087.1"/>
</dbReference>
<feature type="transmembrane region" description="Helical" evidence="1">
    <location>
        <begin position="117"/>
        <end position="136"/>
    </location>
</feature>
<comment type="caution">
    <text evidence="3">The sequence shown here is derived from an EMBL/GenBank/DDBJ whole genome shotgun (WGS) entry which is preliminary data.</text>
</comment>
<name>A0ABW2VXD3_9ACTN</name>
<evidence type="ECO:0000313" key="4">
    <source>
        <dbReference type="Proteomes" id="UP001596957"/>
    </source>
</evidence>
<gene>
    <name evidence="3" type="ORF">ACFQZP_39010</name>
</gene>
<feature type="domain" description="DUF3592" evidence="2">
    <location>
        <begin position="79"/>
        <end position="148"/>
    </location>
</feature>
<evidence type="ECO:0000313" key="3">
    <source>
        <dbReference type="EMBL" id="MFD0287534.1"/>
    </source>
</evidence>